<evidence type="ECO:0000313" key="2">
    <source>
        <dbReference type="Proteomes" id="UP000534294"/>
    </source>
</evidence>
<evidence type="ECO:0008006" key="3">
    <source>
        <dbReference type="Google" id="ProtNLM"/>
    </source>
</evidence>
<keyword evidence="2" id="KW-1185">Reference proteome</keyword>
<accession>A0A7W8DS29</accession>
<organism evidence="1 2">
    <name type="scientific">Prosthecobacter dejongeii</name>
    <dbReference type="NCBI Taxonomy" id="48465"/>
    <lineage>
        <taxon>Bacteria</taxon>
        <taxon>Pseudomonadati</taxon>
        <taxon>Verrucomicrobiota</taxon>
        <taxon>Verrucomicrobiia</taxon>
        <taxon>Verrucomicrobiales</taxon>
        <taxon>Verrucomicrobiaceae</taxon>
        <taxon>Prosthecobacter</taxon>
    </lineage>
</organism>
<protein>
    <recommendedName>
        <fullName evidence="3">DUF3108 domain-containing protein</fullName>
    </recommendedName>
</protein>
<gene>
    <name evidence="1" type="ORF">HNQ64_004331</name>
</gene>
<dbReference type="AlphaFoldDB" id="A0A7W8DS29"/>
<dbReference type="EMBL" id="JACHIF010000011">
    <property type="protein sequence ID" value="MBB5040052.1"/>
    <property type="molecule type" value="Genomic_DNA"/>
</dbReference>
<reference evidence="1 2" key="1">
    <citation type="submission" date="2020-08" db="EMBL/GenBank/DDBJ databases">
        <title>Genomic Encyclopedia of Type Strains, Phase IV (KMG-IV): sequencing the most valuable type-strain genomes for metagenomic binning, comparative biology and taxonomic classification.</title>
        <authorList>
            <person name="Goeker M."/>
        </authorList>
    </citation>
    <scope>NUCLEOTIDE SEQUENCE [LARGE SCALE GENOMIC DNA]</scope>
    <source>
        <strain evidence="1 2">DSM 12251</strain>
    </source>
</reference>
<dbReference type="Proteomes" id="UP000534294">
    <property type="component" value="Unassembled WGS sequence"/>
</dbReference>
<evidence type="ECO:0000313" key="1">
    <source>
        <dbReference type="EMBL" id="MBB5040052.1"/>
    </source>
</evidence>
<proteinExistence type="predicted"/>
<name>A0A7W8DS29_9BACT</name>
<comment type="caution">
    <text evidence="1">The sequence shown here is derived from an EMBL/GenBank/DDBJ whole genome shotgun (WGS) entry which is preliminary data.</text>
</comment>
<sequence length="260" mass="29652">MLWRILSAIIVLFWAAMMGLLIRDTYFPDQSRFAVVPPSFVFDLFLAEAAAFNNTLHLYHEKEKIGHTTFTIRKDEEHAVPAVYSVLASGSLELPDEGKVVHDITYRLSGELTDGERWRSLDLEFKSTSANLFATVVWKEGDKLPAMEVKKDGQLVMNTQFVQTLMAVKGTLGGDYDWLNQLTKVQEQAKSVPLTAREGVMDLAGKQRRCYIVTLEVMQLEEVRWYFTEVGELARIELPQGYRFIEPMMHGLEKGINTLQ</sequence>